<dbReference type="Gene3D" id="1.25.10.10">
    <property type="entry name" value="Leucine-rich Repeat Variant"/>
    <property type="match status" value="1"/>
</dbReference>
<feature type="repeat" description="Pumilio" evidence="5">
    <location>
        <begin position="649"/>
        <end position="684"/>
    </location>
</feature>
<feature type="domain" description="PUM-HD" evidence="7">
    <location>
        <begin position="406"/>
        <end position="748"/>
    </location>
</feature>
<dbReference type="EMBL" id="CACTIH010001841">
    <property type="protein sequence ID" value="CAA2965404.1"/>
    <property type="molecule type" value="Genomic_DNA"/>
</dbReference>
<keyword evidence="1" id="KW-0677">Repeat</keyword>
<evidence type="ECO:0000256" key="4">
    <source>
        <dbReference type="ARBA" id="ARBA00058490"/>
    </source>
</evidence>
<dbReference type="InterPro" id="IPR033712">
    <property type="entry name" value="Pumilio_RNA-bd"/>
</dbReference>
<feature type="repeat" description="Pumilio" evidence="5">
    <location>
        <begin position="577"/>
        <end position="612"/>
    </location>
</feature>
<dbReference type="FunFam" id="1.25.10.10:FF:000237">
    <property type="entry name" value="Pumilio homolog 9"/>
    <property type="match status" value="1"/>
</dbReference>
<dbReference type="SMART" id="SM00025">
    <property type="entry name" value="Pumilio"/>
    <property type="match status" value="8"/>
</dbReference>
<organism evidence="8 9">
    <name type="scientific">Olea europaea subsp. europaea</name>
    <dbReference type="NCBI Taxonomy" id="158383"/>
    <lineage>
        <taxon>Eukaryota</taxon>
        <taxon>Viridiplantae</taxon>
        <taxon>Streptophyta</taxon>
        <taxon>Embryophyta</taxon>
        <taxon>Tracheophyta</taxon>
        <taxon>Spermatophyta</taxon>
        <taxon>Magnoliopsida</taxon>
        <taxon>eudicotyledons</taxon>
        <taxon>Gunneridae</taxon>
        <taxon>Pentapetalae</taxon>
        <taxon>asterids</taxon>
        <taxon>lamiids</taxon>
        <taxon>Lamiales</taxon>
        <taxon>Oleaceae</taxon>
        <taxon>Oleeae</taxon>
        <taxon>Olea</taxon>
    </lineage>
</organism>
<evidence type="ECO:0000256" key="2">
    <source>
        <dbReference type="ARBA" id="ARBA00022845"/>
    </source>
</evidence>
<feature type="repeat" description="Pumilio" evidence="5">
    <location>
        <begin position="504"/>
        <end position="540"/>
    </location>
</feature>
<sequence>MYERVKIEMKSVGNMIDDELEMLLGEIPHATSSLNLHHTHSNVHHHSLVDHTSHMIQKMNVHGMYDDELLRHKYACASSPASRFSLQSDGSSSSLFSGGRSISDNGSPTPPQFGELKPHLVSGNGFWLDFNQANEVNTVDGRSLSSNFSKMYISNEREDASVLPNGFQFRDQSVDGPIRMNFENFWASDNYRRGFSEYRGFNASLPRNPMNFDGEMVSALAAMLPYSKMGNLFGSRYSPGASEGLFARTEYGNSDKSPQFYNNNASAGNYFPMGISTSRPSSTLRRPSFVDSSYYASQNGTNLIQDRGPFHSPNMLRLAHLIPQFNVENLLHYQLPAPNGRNRLPLHFREPQRGVEAFAGDESLFLQEDGLNNAINRGCSRPKFKNTLGFMHESGTGKAQEIAGAQESGRTAKMHCPFSLPSKCSSLTEAQGYIYHMAKDQHGCRFLQQIFDEGTPQDVQIIFSEIVDHAAELMTNPFGNYLMQKLLDVCNEEQSTQILLRVTEVPGDLVRISLNTHGTRVVQKLIESLKTRQQILLVISALEPGFLALIKDLNGNHVVQRCLQCFTNEDSKFIFVAAATYCVDIATHQHGCCVLQRCISHSTGEHWENLVAEISANGLLLAQDAYGNYVVQFILELNIPSVTSKLTSQFDGNYVHLSTQKFSSHVVEKCLVLCNDEARSKIIHELLTATYFERLLHDPHANYVVQTALRVSEGPLHSSLVDAIESHKAISGHSPYSKRIFSHKLLKE</sequence>
<protein>
    <submittedName>
        <fullName evidence="8">Pumilio homolog 8, chloroplastic</fullName>
    </submittedName>
</protein>
<accession>A0A8S0QD83</accession>
<evidence type="ECO:0000313" key="8">
    <source>
        <dbReference type="EMBL" id="CAA2965404.1"/>
    </source>
</evidence>
<dbReference type="GO" id="GO:0006417">
    <property type="term" value="P:regulation of translation"/>
    <property type="evidence" value="ECO:0007669"/>
    <property type="project" value="UniProtKB-KW"/>
</dbReference>
<feature type="repeat" description="Pumilio" evidence="5">
    <location>
        <begin position="613"/>
        <end position="648"/>
    </location>
</feature>
<dbReference type="InterPro" id="IPR016024">
    <property type="entry name" value="ARM-type_fold"/>
</dbReference>
<evidence type="ECO:0000256" key="5">
    <source>
        <dbReference type="PROSITE-ProRule" id="PRU00317"/>
    </source>
</evidence>
<comment type="function">
    <text evidence="4">Sequence-specific RNA-binding protein that regulates translation and mRNA stability by binding the 3'-UTR of target mRNAs.</text>
</comment>
<feature type="repeat" description="Pumilio" evidence="5">
    <location>
        <begin position="685"/>
        <end position="722"/>
    </location>
</feature>
<evidence type="ECO:0000256" key="1">
    <source>
        <dbReference type="ARBA" id="ARBA00022737"/>
    </source>
</evidence>
<dbReference type="AlphaFoldDB" id="A0A8S0QD83"/>
<dbReference type="InterPro" id="IPR001313">
    <property type="entry name" value="Pumilio_RNA-bd_rpt"/>
</dbReference>
<evidence type="ECO:0000256" key="3">
    <source>
        <dbReference type="ARBA" id="ARBA00022884"/>
    </source>
</evidence>
<dbReference type="PANTHER" id="PTHR12537">
    <property type="entry name" value="RNA BINDING PROTEIN PUMILIO-RELATED"/>
    <property type="match status" value="1"/>
</dbReference>
<dbReference type="PROSITE" id="PS50303">
    <property type="entry name" value="PUM_HD"/>
    <property type="match status" value="1"/>
</dbReference>
<evidence type="ECO:0000313" key="9">
    <source>
        <dbReference type="Proteomes" id="UP000594638"/>
    </source>
</evidence>
<dbReference type="Proteomes" id="UP000594638">
    <property type="component" value="Unassembled WGS sequence"/>
</dbReference>
<dbReference type="OrthoDB" id="668540at2759"/>
<name>A0A8S0QD83_OLEEU</name>
<feature type="repeat" description="Pumilio" evidence="5">
    <location>
        <begin position="426"/>
        <end position="464"/>
    </location>
</feature>
<keyword evidence="3" id="KW-0694">RNA-binding</keyword>
<evidence type="ECO:0000259" key="7">
    <source>
        <dbReference type="PROSITE" id="PS50303"/>
    </source>
</evidence>
<dbReference type="Gramene" id="OE9A023258T2">
    <property type="protein sequence ID" value="OE9A023258C2"/>
    <property type="gene ID" value="OE9A023258"/>
</dbReference>
<evidence type="ECO:0000256" key="6">
    <source>
        <dbReference type="SAM" id="MobiDB-lite"/>
    </source>
</evidence>
<dbReference type="CDD" id="cd07920">
    <property type="entry name" value="Pumilio"/>
    <property type="match status" value="1"/>
</dbReference>
<feature type="region of interest" description="Disordered" evidence="6">
    <location>
        <begin position="82"/>
        <end position="115"/>
    </location>
</feature>
<dbReference type="Pfam" id="PF00806">
    <property type="entry name" value="PUF"/>
    <property type="match status" value="8"/>
</dbReference>
<keyword evidence="2" id="KW-0810">Translation regulation</keyword>
<feature type="compositionally biased region" description="Low complexity" evidence="6">
    <location>
        <begin position="82"/>
        <end position="104"/>
    </location>
</feature>
<feature type="repeat" description="Pumilio" evidence="5">
    <location>
        <begin position="541"/>
        <end position="576"/>
    </location>
</feature>
<keyword evidence="9" id="KW-1185">Reference proteome</keyword>
<dbReference type="GO" id="GO:0005737">
    <property type="term" value="C:cytoplasm"/>
    <property type="evidence" value="ECO:0007669"/>
    <property type="project" value="TreeGrafter"/>
</dbReference>
<feature type="repeat" description="Pumilio" evidence="5">
    <location>
        <begin position="465"/>
        <end position="501"/>
    </location>
</feature>
<dbReference type="PROSITE" id="PS50302">
    <property type="entry name" value="PUM"/>
    <property type="match status" value="8"/>
</dbReference>
<proteinExistence type="predicted"/>
<dbReference type="SUPFAM" id="SSF48371">
    <property type="entry name" value="ARM repeat"/>
    <property type="match status" value="1"/>
</dbReference>
<dbReference type="GO" id="GO:0003729">
    <property type="term" value="F:mRNA binding"/>
    <property type="evidence" value="ECO:0007669"/>
    <property type="project" value="TreeGrafter"/>
</dbReference>
<reference evidence="8 9" key="1">
    <citation type="submission" date="2019-12" db="EMBL/GenBank/DDBJ databases">
        <authorList>
            <person name="Alioto T."/>
            <person name="Alioto T."/>
            <person name="Gomez Garrido J."/>
        </authorList>
    </citation>
    <scope>NUCLEOTIDE SEQUENCE [LARGE SCALE GENOMIC DNA]</scope>
</reference>
<comment type="caution">
    <text evidence="8">The sequence shown here is derived from an EMBL/GenBank/DDBJ whole genome shotgun (WGS) entry which is preliminary data.</text>
</comment>
<dbReference type="InterPro" id="IPR011989">
    <property type="entry name" value="ARM-like"/>
</dbReference>
<dbReference type="PANTHER" id="PTHR12537:SF13">
    <property type="entry name" value="PUMILIO HOMOLOGY DOMAIN FAMILY MEMBER 4"/>
    <property type="match status" value="1"/>
</dbReference>
<gene>
    <name evidence="8" type="ORF">OLEA9_A023258</name>
</gene>
<dbReference type="InterPro" id="IPR033133">
    <property type="entry name" value="PUM-HD"/>
</dbReference>